<dbReference type="InterPro" id="IPR001387">
    <property type="entry name" value="Cro/C1-type_HTH"/>
</dbReference>
<gene>
    <name evidence="2" type="ORF">D8M05_06585</name>
</gene>
<evidence type="ECO:0000313" key="3">
    <source>
        <dbReference type="Proteomes" id="UP000281813"/>
    </source>
</evidence>
<dbReference type="CDD" id="cd00093">
    <property type="entry name" value="HTH_XRE"/>
    <property type="match status" value="1"/>
</dbReference>
<dbReference type="SMART" id="SM00530">
    <property type="entry name" value="HTH_XRE"/>
    <property type="match status" value="1"/>
</dbReference>
<accession>A0A494Z2B6</accession>
<dbReference type="RefSeq" id="WP_121129888.1">
    <property type="nucleotide sequence ID" value="NZ_JBHUFK010000003.1"/>
</dbReference>
<protein>
    <submittedName>
        <fullName evidence="2">Helix-turn-helix domain-containing protein</fullName>
    </submittedName>
</protein>
<dbReference type="Proteomes" id="UP000281813">
    <property type="component" value="Unassembled WGS sequence"/>
</dbReference>
<evidence type="ECO:0000259" key="1">
    <source>
        <dbReference type="PROSITE" id="PS50943"/>
    </source>
</evidence>
<dbReference type="InterPro" id="IPR010982">
    <property type="entry name" value="Lambda_DNA-bd_dom_sf"/>
</dbReference>
<dbReference type="PROSITE" id="PS50943">
    <property type="entry name" value="HTH_CROC1"/>
    <property type="match status" value="1"/>
</dbReference>
<organism evidence="2 3">
    <name type="scientific">Oceanobacillus bengalensis</name>
    <dbReference type="NCBI Taxonomy" id="1435466"/>
    <lineage>
        <taxon>Bacteria</taxon>
        <taxon>Bacillati</taxon>
        <taxon>Bacillota</taxon>
        <taxon>Bacilli</taxon>
        <taxon>Bacillales</taxon>
        <taxon>Bacillaceae</taxon>
        <taxon>Oceanobacillus</taxon>
    </lineage>
</organism>
<keyword evidence="3" id="KW-1185">Reference proteome</keyword>
<dbReference type="EMBL" id="RBZO01000008">
    <property type="protein sequence ID" value="RKQ16541.1"/>
    <property type="molecule type" value="Genomic_DNA"/>
</dbReference>
<dbReference type="SUPFAM" id="SSF47413">
    <property type="entry name" value="lambda repressor-like DNA-binding domains"/>
    <property type="match status" value="1"/>
</dbReference>
<dbReference type="AlphaFoldDB" id="A0A494Z2B6"/>
<dbReference type="OrthoDB" id="252257at2"/>
<comment type="caution">
    <text evidence="2">The sequence shown here is derived from an EMBL/GenBank/DDBJ whole genome shotgun (WGS) entry which is preliminary data.</text>
</comment>
<reference evidence="2 3" key="1">
    <citation type="journal article" date="2015" name="Antonie Van Leeuwenhoek">
        <title>Oceanobacillus bengalensis sp. nov., a bacterium isolated from seawater of the Bay of Bengal.</title>
        <authorList>
            <person name="Yongchang O."/>
            <person name="Xiang W."/>
            <person name="Wang G."/>
        </authorList>
    </citation>
    <scope>NUCLEOTIDE SEQUENCE [LARGE SCALE GENOMIC DNA]</scope>
    <source>
        <strain evidence="2 3">MCCC 1K00260</strain>
    </source>
</reference>
<evidence type="ECO:0000313" key="2">
    <source>
        <dbReference type="EMBL" id="RKQ16541.1"/>
    </source>
</evidence>
<dbReference type="Gene3D" id="1.25.40.10">
    <property type="entry name" value="Tetratricopeptide repeat domain"/>
    <property type="match status" value="1"/>
</dbReference>
<dbReference type="GO" id="GO:0003677">
    <property type="term" value="F:DNA binding"/>
    <property type="evidence" value="ECO:0007669"/>
    <property type="project" value="InterPro"/>
</dbReference>
<feature type="domain" description="HTH cro/C1-type" evidence="1">
    <location>
        <begin position="9"/>
        <end position="62"/>
    </location>
</feature>
<dbReference type="InterPro" id="IPR011990">
    <property type="entry name" value="TPR-like_helical_dom_sf"/>
</dbReference>
<dbReference type="Pfam" id="PF01381">
    <property type="entry name" value="HTH_3"/>
    <property type="match status" value="1"/>
</dbReference>
<proteinExistence type="predicted"/>
<sequence>MGKDIGSRIKYHRLSNNLTQSDLSEGIISISYLSKIENGVADPPEEIIGLLCAKLNINPKSIESQKLVDLCDNWFKALFHKNMKEVDATYKQINENMNFITDTSLLHLIEIHKLRYYLIQKSQQKASEQYILLQSLSKHFNSREMYYWLKFSGYYYFTNLSYSKALNLFQKAKEYIKVCKYNCSIFFDYFINFRRN</sequence>
<name>A0A494Z2B6_9BACI</name>
<dbReference type="Gene3D" id="1.10.260.40">
    <property type="entry name" value="lambda repressor-like DNA-binding domains"/>
    <property type="match status" value="1"/>
</dbReference>